<dbReference type="RefSeq" id="WP_148521488.1">
    <property type="nucleotide sequence ID" value="NZ_VSIJ01000005.1"/>
</dbReference>
<proteinExistence type="predicted"/>
<comment type="caution">
    <text evidence="1">The sequence shown here is derived from an EMBL/GenBank/DDBJ whole genome shotgun (WGS) entry which is preliminary data.</text>
</comment>
<reference evidence="1 2" key="1">
    <citation type="submission" date="2019-06" db="EMBL/GenBank/DDBJ databases">
        <title>Vibrio cholerae phylogeny based on whole-genome sequencing reveals genetic diversity and population strucutre.</title>
        <authorList>
            <person name="Zhiqiu Y."/>
            <person name="Bin L."/>
            <person name="Lingyan J."/>
        </authorList>
    </citation>
    <scope>NUCLEOTIDE SEQUENCE [LARGE SCALE GENOMIC DNA]</scope>
    <source>
        <strain evidence="1 2">N2814</strain>
    </source>
</reference>
<sequence length="224" mass="25631">MNKLLILCFGLFLIGCKETVNRDAIDRLTAQAERIDTKLDTIIGSGRNQDTSATRHELFRDIASSKRLSSIVANYMNSLSLMSLKNNDLAFIQTISNELKDDLHDEVMFNAIFNQGYAYSVNQVPNGFIQYDKWFINTNPGEYFSDGDFKYSLKLFFYETLMKPNCEQGKPTIVYKLINKIGNEDDAPAFEILESSNSWTIMPQSEISINKIKDFRVLVEARCQ</sequence>
<evidence type="ECO:0008006" key="3">
    <source>
        <dbReference type="Google" id="ProtNLM"/>
    </source>
</evidence>
<evidence type="ECO:0000313" key="2">
    <source>
        <dbReference type="Proteomes" id="UP000323819"/>
    </source>
</evidence>
<dbReference type="AlphaFoldDB" id="A0ABD7SS23"/>
<dbReference type="PROSITE" id="PS51257">
    <property type="entry name" value="PROKAR_LIPOPROTEIN"/>
    <property type="match status" value="1"/>
</dbReference>
<evidence type="ECO:0000313" key="1">
    <source>
        <dbReference type="EMBL" id="TXX67333.1"/>
    </source>
</evidence>
<gene>
    <name evidence="1" type="ORF">FXF03_01800</name>
</gene>
<name>A0ABD7SS23_VIBCL</name>
<protein>
    <recommendedName>
        <fullName evidence="3">Lipoprotein</fullName>
    </recommendedName>
</protein>
<dbReference type="EMBL" id="VSIJ01000005">
    <property type="protein sequence ID" value="TXX67333.1"/>
    <property type="molecule type" value="Genomic_DNA"/>
</dbReference>
<organism evidence="1 2">
    <name type="scientific">Vibrio cholerae</name>
    <dbReference type="NCBI Taxonomy" id="666"/>
    <lineage>
        <taxon>Bacteria</taxon>
        <taxon>Pseudomonadati</taxon>
        <taxon>Pseudomonadota</taxon>
        <taxon>Gammaproteobacteria</taxon>
        <taxon>Vibrionales</taxon>
        <taxon>Vibrionaceae</taxon>
        <taxon>Vibrio</taxon>
    </lineage>
</organism>
<accession>A0ABD7SS23</accession>
<dbReference type="Proteomes" id="UP000323819">
    <property type="component" value="Unassembled WGS sequence"/>
</dbReference>